<keyword evidence="10" id="KW-0479">Metal-binding</keyword>
<evidence type="ECO:0000256" key="14">
    <source>
        <dbReference type="ARBA" id="ARBA00023034"/>
    </source>
</evidence>
<comment type="pathway">
    <text evidence="4">Glycan metabolism; heparan sulfate biosynthesis.</text>
</comment>
<dbReference type="EC" id="2.4.2.26" evidence="6"/>
<evidence type="ECO:0000256" key="9">
    <source>
        <dbReference type="ARBA" id="ARBA00022692"/>
    </source>
</evidence>
<proteinExistence type="inferred from homology"/>
<evidence type="ECO:0000256" key="6">
    <source>
        <dbReference type="ARBA" id="ARBA00011972"/>
    </source>
</evidence>
<keyword evidence="14" id="KW-0333">Golgi apparatus</keyword>
<dbReference type="GO" id="GO:0046872">
    <property type="term" value="F:metal ion binding"/>
    <property type="evidence" value="ECO:0007669"/>
    <property type="project" value="UniProtKB-KW"/>
</dbReference>
<reference evidence="21" key="1">
    <citation type="submission" date="2022-03" db="EMBL/GenBank/DDBJ databases">
        <authorList>
            <person name="Sayadi A."/>
        </authorList>
    </citation>
    <scope>NUCLEOTIDE SEQUENCE</scope>
</reference>
<sequence>MVKGSPKNNKWMRRYRSFFVIGIVILCSQIYLAMRFFALNKNVETQEVKWEQWSFENDIEQDIESNSAGKIKPESVDEEEAVVSQKNKKAKANQTYSLHYDDLNFTPPCKISTKDAVSAINRAKTQYCKQLISNITCLSSEGKLYPKELKGTCPSKGHITGKELGCFKDEKNFRLLSGYFGINKKSNSPHYCIKLCLQSGFPYAGVEYSNECFCGTEIPPLSSKIPDSSCNSKCPGDPHSTCGGYYAINIFQTGISKFVAQIANTEVNNVTVKPVKIVFLLTLNGRAVRQVRRLLKLLYNKNHYYYIHVDVRQDYLYRELLPLEKSLPNVRLTRKRFATIWGGASLLEMLRSCMWELLNREDWSWDFVLNISESDLPVKKVGQLTEFLALNRDRNFVKSHGREVQRFIQKQGLDKTFVECETRMWRIGDRMLPFGIQVDGGSDWIALSRKFVEYVSNPEPDDLISGLLKIFKHTLLPAESFFHTALRNSMFCDTYIDNNLHVTNWKRKLGCKCQYKHVVDWCGCSPNDFRLEDWPRILNTLTRQLYFARKFEPIINQAIILKLELWLHDLEEPSREVRNMHGYWQSIYHNNDLGVVADDGIFTLSNSIKRHVANSLPNVNSSCDLGLSKLLEVHSYHYNDSYKYTLFKFMDKKKNIIEIAVRPLSKISVNKSSNLVAHIESLTVSSEYDQKEQISRNFLRSLSPYSEPLLVYNFNMQHTTKGYNITSLWISPSGQLYDAVEFFVDETTQIGHARPVLKQPILPGVWKVKLVHKNNLLATVRFPIIPLEYYLGLSIKDHQAEIVNGGSKPNKEMKGSYQKVMPTDSERLNLELQSNENVQKRGVALAKWVDRLYLEFFQTEKACARTRDLTDACSAKLDVCIGTDWSSLSPDPKSILGVLNQSTGSFDIW</sequence>
<dbReference type="InterPro" id="IPR024448">
    <property type="entry name" value="XylT_C"/>
</dbReference>
<dbReference type="Pfam" id="PF02485">
    <property type="entry name" value="Branch"/>
    <property type="match status" value="1"/>
</dbReference>
<keyword evidence="11" id="KW-0256">Endoplasmic reticulum</keyword>
<dbReference type="PANTHER" id="PTHR46025:SF3">
    <property type="entry name" value="XYLOSYLTRANSFERASE OXT"/>
    <property type="match status" value="1"/>
</dbReference>
<dbReference type="GO" id="GO:0050650">
    <property type="term" value="P:chondroitin sulfate proteoglycan biosynthetic process"/>
    <property type="evidence" value="ECO:0007669"/>
    <property type="project" value="TreeGrafter"/>
</dbReference>
<dbReference type="SMART" id="SM00321">
    <property type="entry name" value="WSC"/>
    <property type="match status" value="1"/>
</dbReference>
<evidence type="ECO:0000256" key="7">
    <source>
        <dbReference type="ARBA" id="ARBA00022676"/>
    </source>
</evidence>
<dbReference type="Pfam" id="PF12529">
    <property type="entry name" value="Xylo_C"/>
    <property type="match status" value="1"/>
</dbReference>
<evidence type="ECO:0000256" key="3">
    <source>
        <dbReference type="ARBA" id="ARBA00004840"/>
    </source>
</evidence>
<evidence type="ECO:0000256" key="5">
    <source>
        <dbReference type="ARBA" id="ARBA00010195"/>
    </source>
</evidence>
<evidence type="ECO:0000256" key="8">
    <source>
        <dbReference type="ARBA" id="ARBA00022679"/>
    </source>
</evidence>
<keyword evidence="7" id="KW-0328">Glycosyltransferase</keyword>
<evidence type="ECO:0000256" key="10">
    <source>
        <dbReference type="ARBA" id="ARBA00022723"/>
    </source>
</evidence>
<comment type="catalytic activity">
    <reaction evidence="19">
        <text>UDP-alpha-D-xylose + L-seryl-[protein] = 3-O-(beta-D-xylosyl)-L-seryl-[protein] + UDP + H(+)</text>
        <dbReference type="Rhea" id="RHEA:50192"/>
        <dbReference type="Rhea" id="RHEA-COMP:9863"/>
        <dbReference type="Rhea" id="RHEA-COMP:12567"/>
        <dbReference type="ChEBI" id="CHEBI:15378"/>
        <dbReference type="ChEBI" id="CHEBI:29999"/>
        <dbReference type="ChEBI" id="CHEBI:57632"/>
        <dbReference type="ChEBI" id="CHEBI:58223"/>
        <dbReference type="ChEBI" id="CHEBI:132085"/>
        <dbReference type="EC" id="2.4.2.26"/>
    </reaction>
</comment>
<dbReference type="InterPro" id="IPR002889">
    <property type="entry name" value="WSC_carb-bd"/>
</dbReference>
<name>A0A9P0K5U3_ACAOB</name>
<evidence type="ECO:0000256" key="17">
    <source>
        <dbReference type="ARBA" id="ARBA00023180"/>
    </source>
</evidence>
<evidence type="ECO:0000259" key="20">
    <source>
        <dbReference type="PROSITE" id="PS51212"/>
    </source>
</evidence>
<evidence type="ECO:0000256" key="15">
    <source>
        <dbReference type="ARBA" id="ARBA00023136"/>
    </source>
</evidence>
<gene>
    <name evidence="21" type="ORF">ACAOBT_LOCUS7718</name>
</gene>
<comment type="similarity">
    <text evidence="5">Belongs to the glycosyltransferase 14 family. XylT subfamily.</text>
</comment>
<evidence type="ECO:0000256" key="11">
    <source>
        <dbReference type="ARBA" id="ARBA00022824"/>
    </source>
</evidence>
<keyword evidence="15" id="KW-0472">Membrane</keyword>
<keyword evidence="16" id="KW-1015">Disulfide bond</keyword>
<organism evidence="21 22">
    <name type="scientific">Acanthoscelides obtectus</name>
    <name type="common">Bean weevil</name>
    <name type="synonym">Bruchus obtectus</name>
    <dbReference type="NCBI Taxonomy" id="200917"/>
    <lineage>
        <taxon>Eukaryota</taxon>
        <taxon>Metazoa</taxon>
        <taxon>Ecdysozoa</taxon>
        <taxon>Arthropoda</taxon>
        <taxon>Hexapoda</taxon>
        <taxon>Insecta</taxon>
        <taxon>Pterygota</taxon>
        <taxon>Neoptera</taxon>
        <taxon>Endopterygota</taxon>
        <taxon>Coleoptera</taxon>
        <taxon>Polyphaga</taxon>
        <taxon>Cucujiformia</taxon>
        <taxon>Chrysomeloidea</taxon>
        <taxon>Chrysomelidae</taxon>
        <taxon>Bruchinae</taxon>
        <taxon>Bruchini</taxon>
        <taxon>Acanthoscelides</taxon>
    </lineage>
</organism>
<dbReference type="EMBL" id="CAKOFQ010006751">
    <property type="protein sequence ID" value="CAH1968201.1"/>
    <property type="molecule type" value="Genomic_DNA"/>
</dbReference>
<evidence type="ECO:0000256" key="12">
    <source>
        <dbReference type="ARBA" id="ARBA00022968"/>
    </source>
</evidence>
<comment type="pathway">
    <text evidence="3">Glycan metabolism; chondroitin sulfate biosynthesis.</text>
</comment>
<dbReference type="PANTHER" id="PTHR46025">
    <property type="entry name" value="XYLOSYLTRANSFERASE OXT"/>
    <property type="match status" value="1"/>
</dbReference>
<evidence type="ECO:0000256" key="13">
    <source>
        <dbReference type="ARBA" id="ARBA00022989"/>
    </source>
</evidence>
<dbReference type="OrthoDB" id="2019572at2759"/>
<comment type="caution">
    <text evidence="21">The sequence shown here is derived from an EMBL/GenBank/DDBJ whole genome shotgun (WGS) entry which is preliminary data.</text>
</comment>
<evidence type="ECO:0000256" key="19">
    <source>
        <dbReference type="ARBA" id="ARBA00047847"/>
    </source>
</evidence>
<dbReference type="PROSITE" id="PS51212">
    <property type="entry name" value="WSC"/>
    <property type="match status" value="1"/>
</dbReference>
<dbReference type="InterPro" id="IPR003406">
    <property type="entry name" value="Glyco_trans_14"/>
</dbReference>
<keyword evidence="13" id="KW-1133">Transmembrane helix</keyword>
<protein>
    <recommendedName>
        <fullName evidence="6">protein xylosyltransferase</fullName>
        <ecNumber evidence="6">2.4.2.26</ecNumber>
    </recommendedName>
    <alternativeName>
        <fullName evidence="18">Peptide O-xylosyltransferase</fullName>
    </alternativeName>
</protein>
<evidence type="ECO:0000313" key="22">
    <source>
        <dbReference type="Proteomes" id="UP001152888"/>
    </source>
</evidence>
<keyword evidence="9" id="KW-0812">Transmembrane</keyword>
<accession>A0A9P0K5U3</accession>
<comment type="subcellular location">
    <subcellularLocation>
        <location evidence="2">Endoplasmic reticulum membrane</location>
        <topology evidence="2">Single-pass type II membrane protein</topology>
    </subcellularLocation>
    <subcellularLocation>
        <location evidence="1">Golgi apparatus membrane</location>
        <topology evidence="1">Single-pass type II membrane protein</topology>
    </subcellularLocation>
</comment>
<dbReference type="GO" id="GO:0015012">
    <property type="term" value="P:heparan sulfate proteoglycan biosynthetic process"/>
    <property type="evidence" value="ECO:0007669"/>
    <property type="project" value="TreeGrafter"/>
</dbReference>
<dbReference type="GO" id="GO:0030158">
    <property type="term" value="F:protein xylosyltransferase activity"/>
    <property type="evidence" value="ECO:0007669"/>
    <property type="project" value="UniProtKB-EC"/>
</dbReference>
<keyword evidence="22" id="KW-1185">Reference proteome</keyword>
<feature type="domain" description="WSC" evidence="20">
    <location>
        <begin position="160"/>
        <end position="254"/>
    </location>
</feature>
<evidence type="ECO:0000256" key="4">
    <source>
        <dbReference type="ARBA" id="ARBA00005093"/>
    </source>
</evidence>
<evidence type="ECO:0000256" key="2">
    <source>
        <dbReference type="ARBA" id="ARBA00004648"/>
    </source>
</evidence>
<keyword evidence="12" id="KW-0735">Signal-anchor</keyword>
<evidence type="ECO:0000313" key="21">
    <source>
        <dbReference type="EMBL" id="CAH1968201.1"/>
    </source>
</evidence>
<dbReference type="InterPro" id="IPR043538">
    <property type="entry name" value="XYLT"/>
</dbReference>
<dbReference type="GO" id="GO:0000139">
    <property type="term" value="C:Golgi membrane"/>
    <property type="evidence" value="ECO:0007669"/>
    <property type="project" value="UniProtKB-SubCell"/>
</dbReference>
<dbReference type="AlphaFoldDB" id="A0A9P0K5U3"/>
<dbReference type="Proteomes" id="UP001152888">
    <property type="component" value="Unassembled WGS sequence"/>
</dbReference>
<evidence type="ECO:0000256" key="18">
    <source>
        <dbReference type="ARBA" id="ARBA00042865"/>
    </source>
</evidence>
<keyword evidence="8" id="KW-0808">Transferase</keyword>
<evidence type="ECO:0000256" key="1">
    <source>
        <dbReference type="ARBA" id="ARBA00004323"/>
    </source>
</evidence>
<dbReference type="GO" id="GO:0005789">
    <property type="term" value="C:endoplasmic reticulum membrane"/>
    <property type="evidence" value="ECO:0007669"/>
    <property type="project" value="UniProtKB-SubCell"/>
</dbReference>
<keyword evidence="17" id="KW-0325">Glycoprotein</keyword>
<evidence type="ECO:0000256" key="16">
    <source>
        <dbReference type="ARBA" id="ARBA00023157"/>
    </source>
</evidence>
<dbReference type="Pfam" id="PF01822">
    <property type="entry name" value="WSC"/>
    <property type="match status" value="1"/>
</dbReference>